<feature type="region of interest" description="Disordered" evidence="1">
    <location>
        <begin position="430"/>
        <end position="463"/>
    </location>
</feature>
<evidence type="ECO:0000256" key="1">
    <source>
        <dbReference type="SAM" id="MobiDB-lite"/>
    </source>
</evidence>
<dbReference type="AlphaFoldDB" id="A0A1Y1Z6D3"/>
<reference evidence="3 4" key="1">
    <citation type="submission" date="2016-07" db="EMBL/GenBank/DDBJ databases">
        <title>Pervasive Adenine N6-methylation of Active Genes in Fungi.</title>
        <authorList>
            <consortium name="DOE Joint Genome Institute"/>
            <person name="Mondo S.J."/>
            <person name="Dannebaum R.O."/>
            <person name="Kuo R.C."/>
            <person name="Labutti K."/>
            <person name="Haridas S."/>
            <person name="Kuo A."/>
            <person name="Salamov A."/>
            <person name="Ahrendt S.R."/>
            <person name="Lipzen A."/>
            <person name="Sullivan W."/>
            <person name="Andreopoulos W.B."/>
            <person name="Clum A."/>
            <person name="Lindquist E."/>
            <person name="Daum C."/>
            <person name="Ramamoorthy G.K."/>
            <person name="Gryganskyi A."/>
            <person name="Culley D."/>
            <person name="Magnuson J.K."/>
            <person name="James T.Y."/>
            <person name="O'Malley M.A."/>
            <person name="Stajich J.E."/>
            <person name="Spatafora J.W."/>
            <person name="Visel A."/>
            <person name="Grigoriev I.V."/>
        </authorList>
    </citation>
    <scope>NUCLEOTIDE SEQUENCE [LARGE SCALE GENOMIC DNA]</scope>
    <source>
        <strain evidence="3 4">CBS 115471</strain>
    </source>
</reference>
<dbReference type="PANTHER" id="PTHR35391">
    <property type="entry name" value="C2H2-TYPE DOMAIN-CONTAINING PROTEIN-RELATED"/>
    <property type="match status" value="1"/>
</dbReference>
<evidence type="ECO:0000259" key="2">
    <source>
        <dbReference type="PROSITE" id="PS00028"/>
    </source>
</evidence>
<dbReference type="PANTHER" id="PTHR35391:SF7">
    <property type="entry name" value="C2H2-TYPE DOMAIN-CONTAINING PROTEIN"/>
    <property type="match status" value="1"/>
</dbReference>
<protein>
    <recommendedName>
        <fullName evidence="2">C2H2-type domain-containing protein</fullName>
    </recommendedName>
</protein>
<sequence length="798" mass="89673">MAVDQAAQPSQPIDAIQSWQSNAGAGAGDEDTISKGIIGSLFDSIMGVLRCLLEHLDKKDLAAPAQSNFHYDTLEKISASFFFWGLDFGVSRGDLDEILQYSDSLRDTVLIVLVSIGQHTSNNLVSALITPEKRQSVLSTSHLNTLLEHARIILDEPEDTEYFMAESLEVTFQILRTKVQSLSILSSSLECPAEDKNDGEEARRWTESQDRAADQYYVDLVSERFPMAEKALAERLGRSNWNRYRHLQRQRERVQMEPEASIMKDSSESEFHDSGIGSLGPAQSVFASITRPTPARPQSEYASTVVSSRAEASHKRLPPLPEEARLGLPFVCEVCERRVRIRRTREWKKHVFRDICAYTCIFLECSSVGVLFEDREAMTCHMESHHGINQDTTSQLCPLCQEEITGARDVISLHFSRHLEELSLAVLPTSAGSDNESDASDSDPQEDAPPETTPAPHSGHMLLGPKVSEKREEGTNAENGENLALQNYEMQFKWLEQQDRAQLSMFTRKEEISSSATIESTHMYGCTFPRCMEKFGSKADWKRHEIIKHYQLEGYRCRFSTNHIVCGAYFAGLSGLEKFKKHLESQHGMTDPEAVLSEISRQRIGKNCQSQFWCGFCRNIIRLNARESPAFDERFNHIASHIENEGTDSDEWLCAELNMLKSQVSRDTSSTFPTKDSMESASYSYGDPTRQLDRSSYSISAPTTSASQAGVPPQPPQPQDNALELLPYPRVDLYKNAPETTLYPPANPAYVGSSPALYTTTSKKVSYLRTDLYKNVPGKALHPLRIWHTSGVHPIYTL</sequence>
<evidence type="ECO:0000313" key="3">
    <source>
        <dbReference type="EMBL" id="ORY05557.1"/>
    </source>
</evidence>
<dbReference type="OrthoDB" id="20872at2759"/>
<dbReference type="Proteomes" id="UP000193144">
    <property type="component" value="Unassembled WGS sequence"/>
</dbReference>
<feature type="domain" description="C2H2-type" evidence="2">
    <location>
        <begin position="526"/>
        <end position="549"/>
    </location>
</feature>
<feature type="compositionally biased region" description="Acidic residues" evidence="1">
    <location>
        <begin position="435"/>
        <end position="449"/>
    </location>
</feature>
<feature type="compositionally biased region" description="Polar residues" evidence="1">
    <location>
        <begin position="665"/>
        <end position="683"/>
    </location>
</feature>
<dbReference type="Pfam" id="PF26082">
    <property type="entry name" value="zf-C2H2_AcuF"/>
    <property type="match status" value="1"/>
</dbReference>
<name>A0A1Y1Z6D3_9PLEO</name>
<keyword evidence="4" id="KW-1185">Reference proteome</keyword>
<evidence type="ECO:0000313" key="4">
    <source>
        <dbReference type="Proteomes" id="UP000193144"/>
    </source>
</evidence>
<feature type="region of interest" description="Disordered" evidence="1">
    <location>
        <begin position="665"/>
        <end position="722"/>
    </location>
</feature>
<accession>A0A1Y1Z6D3</accession>
<gene>
    <name evidence="3" type="ORF">BCR34DRAFT_590863</name>
</gene>
<dbReference type="PROSITE" id="PS00028">
    <property type="entry name" value="ZINC_FINGER_C2H2_1"/>
    <property type="match status" value="1"/>
</dbReference>
<dbReference type="SMART" id="SM00355">
    <property type="entry name" value="ZnF_C2H2"/>
    <property type="match status" value="3"/>
</dbReference>
<dbReference type="STRING" id="1231657.A0A1Y1Z6D3"/>
<proteinExistence type="predicted"/>
<comment type="caution">
    <text evidence="3">The sequence shown here is derived from an EMBL/GenBank/DDBJ whole genome shotgun (WGS) entry which is preliminary data.</text>
</comment>
<dbReference type="InterPro" id="IPR013087">
    <property type="entry name" value="Znf_C2H2_type"/>
</dbReference>
<feature type="compositionally biased region" description="Polar residues" evidence="1">
    <location>
        <begin position="694"/>
        <end position="708"/>
    </location>
</feature>
<dbReference type="EMBL" id="MCFA01000124">
    <property type="protein sequence ID" value="ORY05557.1"/>
    <property type="molecule type" value="Genomic_DNA"/>
</dbReference>
<organism evidence="3 4">
    <name type="scientific">Clohesyomyces aquaticus</name>
    <dbReference type="NCBI Taxonomy" id="1231657"/>
    <lineage>
        <taxon>Eukaryota</taxon>
        <taxon>Fungi</taxon>
        <taxon>Dikarya</taxon>
        <taxon>Ascomycota</taxon>
        <taxon>Pezizomycotina</taxon>
        <taxon>Dothideomycetes</taxon>
        <taxon>Pleosporomycetidae</taxon>
        <taxon>Pleosporales</taxon>
        <taxon>Lindgomycetaceae</taxon>
        <taxon>Clohesyomyces</taxon>
    </lineage>
</organism>
<dbReference type="InterPro" id="IPR058925">
    <property type="entry name" value="zf-C2H2_AcuF"/>
</dbReference>